<evidence type="ECO:0000313" key="5">
    <source>
        <dbReference type="Proteomes" id="UP000198403"/>
    </source>
</evidence>
<feature type="region of interest" description="Disordered" evidence="2">
    <location>
        <begin position="1"/>
        <end position="24"/>
    </location>
</feature>
<gene>
    <name evidence="4" type="ORF">SAMN06272737_105204</name>
</gene>
<dbReference type="InterPro" id="IPR006016">
    <property type="entry name" value="UspA"/>
</dbReference>
<dbReference type="Proteomes" id="UP000198403">
    <property type="component" value="Unassembled WGS sequence"/>
</dbReference>
<dbReference type="AlphaFoldDB" id="A0A238VZC1"/>
<evidence type="ECO:0000313" key="4">
    <source>
        <dbReference type="EMBL" id="SNR39695.1"/>
    </source>
</evidence>
<accession>A0A238VZC1</accession>
<dbReference type="Gene3D" id="3.40.50.620">
    <property type="entry name" value="HUPs"/>
    <property type="match status" value="2"/>
</dbReference>
<evidence type="ECO:0000259" key="3">
    <source>
        <dbReference type="Pfam" id="PF00582"/>
    </source>
</evidence>
<comment type="similarity">
    <text evidence="1">Belongs to the universal stress protein A family.</text>
</comment>
<feature type="domain" description="UspA" evidence="3">
    <location>
        <begin position="26"/>
        <end position="156"/>
    </location>
</feature>
<reference evidence="4 5" key="1">
    <citation type="submission" date="2017-06" db="EMBL/GenBank/DDBJ databases">
        <authorList>
            <person name="Kim H.J."/>
            <person name="Triplett B.A."/>
        </authorList>
    </citation>
    <scope>NUCLEOTIDE SEQUENCE [LARGE SCALE GENOMIC DNA]</scope>
    <source>
        <strain evidence="4 5">DSM 44272</strain>
    </source>
</reference>
<proteinExistence type="inferred from homology"/>
<dbReference type="RefSeq" id="WP_254920449.1">
    <property type="nucleotide sequence ID" value="NZ_FZNO01000005.1"/>
</dbReference>
<organism evidence="4 5">
    <name type="scientific">Blastococcus mobilis</name>
    <dbReference type="NCBI Taxonomy" id="1938746"/>
    <lineage>
        <taxon>Bacteria</taxon>
        <taxon>Bacillati</taxon>
        <taxon>Actinomycetota</taxon>
        <taxon>Actinomycetes</taxon>
        <taxon>Geodermatophilales</taxon>
        <taxon>Geodermatophilaceae</taxon>
        <taxon>Blastococcus</taxon>
    </lineage>
</organism>
<name>A0A238VZC1_9ACTN</name>
<evidence type="ECO:0000256" key="1">
    <source>
        <dbReference type="ARBA" id="ARBA00008791"/>
    </source>
</evidence>
<keyword evidence="5" id="KW-1185">Reference proteome</keyword>
<evidence type="ECO:0000256" key="2">
    <source>
        <dbReference type="SAM" id="MobiDB-lite"/>
    </source>
</evidence>
<dbReference type="PANTHER" id="PTHR31964:SF113">
    <property type="entry name" value="USPA DOMAIN-CONTAINING PROTEIN"/>
    <property type="match status" value="1"/>
</dbReference>
<dbReference type="InterPro" id="IPR014729">
    <property type="entry name" value="Rossmann-like_a/b/a_fold"/>
</dbReference>
<dbReference type="PRINTS" id="PR01438">
    <property type="entry name" value="UNVRSLSTRESS"/>
</dbReference>
<protein>
    <submittedName>
        <fullName evidence="4">Nucleotide-binding universal stress protein, UspA family</fullName>
    </submittedName>
</protein>
<dbReference type="EMBL" id="FZNO01000005">
    <property type="protein sequence ID" value="SNR39695.1"/>
    <property type="molecule type" value="Genomic_DNA"/>
</dbReference>
<dbReference type="PANTHER" id="PTHR31964">
    <property type="entry name" value="ADENINE NUCLEOTIDE ALPHA HYDROLASES-LIKE SUPERFAMILY PROTEIN"/>
    <property type="match status" value="1"/>
</dbReference>
<sequence>MTTTTPTAPLGDPSATPAQDRPGPEVVVGVDGSEIGLSAVRWASREAARRRAPLRILHAAPYLKHRGTVGAAPPELAAARRITAQAYTVARHTDHELRASTEIVPGDPTTALLRAAADSQLVVLGSSATGAADELVLASVAVHVAARSPQPVVVVPRRRPDGADGRPTVAVLGVGDQADDEAVATFAAESAQRSGVGLTVLQTRPPRRRLPGSWVDDNGEWERRHPGLDVSRKDLPGARAEQLLAATCPAPLLVISVGRGSLLHRALDGTHLWLLRHCTSPMALIPRVHRGEQEPREEIIAVG</sequence>
<dbReference type="SUPFAM" id="SSF52402">
    <property type="entry name" value="Adenine nucleotide alpha hydrolases-like"/>
    <property type="match status" value="1"/>
</dbReference>
<dbReference type="InterPro" id="IPR006015">
    <property type="entry name" value="Universal_stress_UspA"/>
</dbReference>
<dbReference type="Pfam" id="PF00582">
    <property type="entry name" value="Usp"/>
    <property type="match status" value="1"/>
</dbReference>